<dbReference type="RefSeq" id="WP_341842005.1">
    <property type="nucleotide sequence ID" value="NZ_CP149792.1"/>
</dbReference>
<dbReference type="Pfam" id="PF00226">
    <property type="entry name" value="DnaJ"/>
    <property type="match status" value="1"/>
</dbReference>
<dbReference type="PANTHER" id="PTHR44825">
    <property type="match status" value="1"/>
</dbReference>
<protein>
    <submittedName>
        <fullName evidence="2">DnaJ domain-containing protein</fullName>
    </submittedName>
</protein>
<evidence type="ECO:0000313" key="2">
    <source>
        <dbReference type="EMBL" id="WZN47362.1"/>
    </source>
</evidence>
<dbReference type="CDD" id="cd06257">
    <property type="entry name" value="DnaJ"/>
    <property type="match status" value="1"/>
</dbReference>
<dbReference type="InterPro" id="IPR052763">
    <property type="entry name" value="DnaJ_C4"/>
</dbReference>
<sequence>MQTLYQVLGVSEDATPSDIKQAFRKLSMEFHPDRNPGNPAAEARFREILDAYRVLSDPDERARYDIQRNFIADKEEYGFPNEPEQDTYERYRKEKSRKTETRIIVVIGLILIVKLLAKACSSDDAPDLKTDTYRFTQPQQPAELDSLADEKVVLRNGDTLNYLDRENNKFAGKADMKRGWMILARDDAPLLYVSAHKQDANRSEGWLFRKDPQKGMEEVLHHNGDIALKTFQLQLNFGIDVDTFRSCRVCNVADLPHPDIAGIYLVYGQKAFRLVKATKDDGLSHLIRQNLAHLASHDAEMPTTHSDNGLRKEYLRQLLTWHFLHADFQSTLQLFNTHYRYPDSKEMWSTITGYIHQYETMMADNMTLIKDEGL</sequence>
<proteinExistence type="predicted"/>
<dbReference type="SUPFAM" id="SSF46565">
    <property type="entry name" value="Chaperone J-domain"/>
    <property type="match status" value="1"/>
</dbReference>
<dbReference type="PANTHER" id="PTHR44825:SF1">
    <property type="entry name" value="DNAJ HOMOLOG SUBFAMILY C MEMBER 4"/>
    <property type="match status" value="1"/>
</dbReference>
<dbReference type="InterPro" id="IPR036869">
    <property type="entry name" value="J_dom_sf"/>
</dbReference>
<reference evidence="2 3" key="1">
    <citation type="submission" date="2024-03" db="EMBL/GenBank/DDBJ databases">
        <title>Chitinophaga caseinilytica sp. nov., a casein hydrolysing bacterium isolated from forest soil.</title>
        <authorList>
            <person name="Lee D.S."/>
            <person name="Han D.M."/>
            <person name="Baek J.H."/>
            <person name="Choi D.G."/>
            <person name="Jeon J.H."/>
            <person name="Jeon C.O."/>
        </authorList>
    </citation>
    <scope>NUCLEOTIDE SEQUENCE [LARGE SCALE GENOMIC DNA]</scope>
    <source>
        <strain evidence="2 3">KACC 19118</strain>
    </source>
</reference>
<name>A0ABZ2Z7S4_9BACT</name>
<dbReference type="Proteomes" id="UP001449657">
    <property type="component" value="Chromosome"/>
</dbReference>
<dbReference type="Gene3D" id="1.10.287.110">
    <property type="entry name" value="DnaJ domain"/>
    <property type="match status" value="1"/>
</dbReference>
<gene>
    <name evidence="2" type="ORF">WJU22_04115</name>
</gene>
<dbReference type="PROSITE" id="PS50076">
    <property type="entry name" value="DNAJ_2"/>
    <property type="match status" value="1"/>
</dbReference>
<dbReference type="PRINTS" id="PR00625">
    <property type="entry name" value="JDOMAIN"/>
</dbReference>
<dbReference type="InterPro" id="IPR001623">
    <property type="entry name" value="DnaJ_domain"/>
</dbReference>
<accession>A0ABZ2Z7S4</accession>
<dbReference type="SMART" id="SM00271">
    <property type="entry name" value="DnaJ"/>
    <property type="match status" value="1"/>
</dbReference>
<organism evidence="2 3">
    <name type="scientific">Chitinophaga caseinilytica</name>
    <dbReference type="NCBI Taxonomy" id="2267521"/>
    <lineage>
        <taxon>Bacteria</taxon>
        <taxon>Pseudomonadati</taxon>
        <taxon>Bacteroidota</taxon>
        <taxon>Chitinophagia</taxon>
        <taxon>Chitinophagales</taxon>
        <taxon>Chitinophagaceae</taxon>
        <taxon>Chitinophaga</taxon>
    </lineage>
</organism>
<keyword evidence="3" id="KW-1185">Reference proteome</keyword>
<evidence type="ECO:0000313" key="3">
    <source>
        <dbReference type="Proteomes" id="UP001449657"/>
    </source>
</evidence>
<feature type="domain" description="J" evidence="1">
    <location>
        <begin position="3"/>
        <end position="68"/>
    </location>
</feature>
<evidence type="ECO:0000259" key="1">
    <source>
        <dbReference type="PROSITE" id="PS50076"/>
    </source>
</evidence>
<dbReference type="EMBL" id="CP150096">
    <property type="protein sequence ID" value="WZN47362.1"/>
    <property type="molecule type" value="Genomic_DNA"/>
</dbReference>